<protein>
    <submittedName>
        <fullName evidence="4">Iron complex transport system substrate-binding protein</fullName>
    </submittedName>
</protein>
<dbReference type="RefSeq" id="WP_092259825.1">
    <property type="nucleotide sequence ID" value="NZ_CP047199.1"/>
</dbReference>
<sequence>MRAPKQLTVAALTAVALLATSCGTESASNDEATNTDAATKIVTDQRGEDVAIPTDVERIASAVIPAPTLIAALDGSWDRIAGINQVLMNSNKQGIAAKIFPESLETPIVSDQSFTPNMETLLGLEPDVFIQWGDRSDDIIQPVEAAGIATVGLEYGTQEDLETWVEIFGQVIGKEERAQEFLDYMEEEKEAVTSGVAALNADKVRGIELNYGSESMTVRTQKDYAHDVFEAVGIENMGAQAPTSDGVVSPEQLLAWDPEIIFLSSFSDTTPDDIYNDPRFADITAVKDKRVYRTPVGMFRWQVPCEEAPLYWHWVAALTYPGEYKVDLPELMKEKIQWMYNYELEDEDYDLILRTDINNVSANYDYVTQ</sequence>
<dbReference type="PROSITE" id="PS51257">
    <property type="entry name" value="PROKAR_LIPOPROTEIN"/>
    <property type="match status" value="1"/>
</dbReference>
<accession>A0A1H9V2L9</accession>
<dbReference type="PANTHER" id="PTHR30535">
    <property type="entry name" value="VITAMIN B12-BINDING PROTEIN"/>
    <property type="match status" value="1"/>
</dbReference>
<dbReference type="Gene3D" id="1.20.58.2180">
    <property type="match status" value="1"/>
</dbReference>
<evidence type="ECO:0000313" key="5">
    <source>
        <dbReference type="Proteomes" id="UP000198929"/>
    </source>
</evidence>
<evidence type="ECO:0000259" key="3">
    <source>
        <dbReference type="PROSITE" id="PS50983"/>
    </source>
</evidence>
<dbReference type="STRING" id="1121357.SAMN05661109_02038"/>
<reference evidence="5" key="1">
    <citation type="submission" date="2016-10" db="EMBL/GenBank/DDBJ databases">
        <authorList>
            <person name="Varghese N."/>
            <person name="Submissions S."/>
        </authorList>
    </citation>
    <scope>NUCLEOTIDE SEQUENCE [LARGE SCALE GENOMIC DNA]</scope>
    <source>
        <strain evidence="5">DSM 20524</strain>
    </source>
</reference>
<dbReference type="GO" id="GO:0071281">
    <property type="term" value="P:cellular response to iron ion"/>
    <property type="evidence" value="ECO:0007669"/>
    <property type="project" value="TreeGrafter"/>
</dbReference>
<evidence type="ECO:0000256" key="2">
    <source>
        <dbReference type="SAM" id="SignalP"/>
    </source>
</evidence>
<feature type="domain" description="Fe/B12 periplasmic-binding" evidence="3">
    <location>
        <begin position="58"/>
        <end position="323"/>
    </location>
</feature>
<dbReference type="Proteomes" id="UP000198929">
    <property type="component" value="Unassembled WGS sequence"/>
</dbReference>
<evidence type="ECO:0000313" key="4">
    <source>
        <dbReference type="EMBL" id="SES15986.1"/>
    </source>
</evidence>
<gene>
    <name evidence="4" type="ORF">SAMN05661109_02038</name>
</gene>
<keyword evidence="5" id="KW-1185">Reference proteome</keyword>
<dbReference type="Gene3D" id="3.40.50.1980">
    <property type="entry name" value="Nitrogenase molybdenum iron protein domain"/>
    <property type="match status" value="2"/>
</dbReference>
<evidence type="ECO:0000256" key="1">
    <source>
        <dbReference type="ARBA" id="ARBA00008814"/>
    </source>
</evidence>
<proteinExistence type="inferred from homology"/>
<feature type="chain" id="PRO_5011463497" evidence="2">
    <location>
        <begin position="28"/>
        <end position="369"/>
    </location>
</feature>
<organism evidence="4 5">
    <name type="scientific">Corynebacterium cystitidis DSM 20524</name>
    <dbReference type="NCBI Taxonomy" id="1121357"/>
    <lineage>
        <taxon>Bacteria</taxon>
        <taxon>Bacillati</taxon>
        <taxon>Actinomycetota</taxon>
        <taxon>Actinomycetes</taxon>
        <taxon>Mycobacteriales</taxon>
        <taxon>Corynebacteriaceae</taxon>
        <taxon>Corynebacterium</taxon>
    </lineage>
</organism>
<keyword evidence="2" id="KW-0732">Signal</keyword>
<dbReference type="PANTHER" id="PTHR30535:SF34">
    <property type="entry name" value="MOLYBDATE-BINDING PROTEIN MOLA"/>
    <property type="match status" value="1"/>
</dbReference>
<dbReference type="EMBL" id="FOGQ01000010">
    <property type="protein sequence ID" value="SES15986.1"/>
    <property type="molecule type" value="Genomic_DNA"/>
</dbReference>
<comment type="similarity">
    <text evidence="1">Belongs to the bacterial solute-binding protein 8 family.</text>
</comment>
<dbReference type="InterPro" id="IPR050902">
    <property type="entry name" value="ABC_Transporter_SBP"/>
</dbReference>
<feature type="signal peptide" evidence="2">
    <location>
        <begin position="1"/>
        <end position="27"/>
    </location>
</feature>
<dbReference type="Pfam" id="PF01497">
    <property type="entry name" value="Peripla_BP_2"/>
    <property type="match status" value="1"/>
</dbReference>
<dbReference type="InterPro" id="IPR002491">
    <property type="entry name" value="ABC_transptr_periplasmic_BD"/>
</dbReference>
<dbReference type="SUPFAM" id="SSF53807">
    <property type="entry name" value="Helical backbone' metal receptor"/>
    <property type="match status" value="1"/>
</dbReference>
<dbReference type="AlphaFoldDB" id="A0A1H9V2L9"/>
<dbReference type="PROSITE" id="PS50983">
    <property type="entry name" value="FE_B12_PBP"/>
    <property type="match status" value="1"/>
</dbReference>
<name>A0A1H9V2L9_9CORY</name>